<dbReference type="Pfam" id="PF06333">
    <property type="entry name" value="Med13_C"/>
    <property type="match status" value="1"/>
</dbReference>
<comment type="subcellular location">
    <subcellularLocation>
        <location evidence="1 11">Nucleus</location>
    </subcellularLocation>
</comment>
<feature type="region of interest" description="Disordered" evidence="12">
    <location>
        <begin position="565"/>
        <end position="584"/>
    </location>
</feature>
<feature type="domain" description="Mediator complex subunit Med13 C-terminal" evidence="13">
    <location>
        <begin position="1282"/>
        <end position="1609"/>
    </location>
</feature>
<feature type="domain" description="MID" evidence="14">
    <location>
        <begin position="1070"/>
        <end position="1240"/>
    </location>
</feature>
<reference evidence="15" key="1">
    <citation type="submission" date="2022-07" db="EMBL/GenBank/DDBJ databases">
        <title>Phylogenomic reconstructions and comparative analyses of Kickxellomycotina fungi.</title>
        <authorList>
            <person name="Reynolds N.K."/>
            <person name="Stajich J.E."/>
            <person name="Barry K."/>
            <person name="Grigoriev I.V."/>
            <person name="Crous P."/>
            <person name="Smith M.E."/>
        </authorList>
    </citation>
    <scope>NUCLEOTIDE SEQUENCE</scope>
    <source>
        <strain evidence="15">RSA 861</strain>
    </source>
</reference>
<comment type="function">
    <text evidence="9 11">Component of the SRB8-11 complex. The SRB8-11 complex is a regulatory module of the Mediator complex which is itself involved in regulation of basal and activated RNA polymerase II-dependent transcription. The SRB8-11 complex may be involved in the transcriptional repression of a subset of genes regulated by Mediator. It may inhibit the association of the Mediator complex with RNA polymerase II to form the holoenzyme complex.</text>
</comment>
<feature type="compositionally biased region" description="Low complexity" evidence="12">
    <location>
        <begin position="861"/>
        <end position="870"/>
    </location>
</feature>
<name>A0A9W8DWT2_9FUNG</name>
<evidence type="ECO:0000256" key="7">
    <source>
        <dbReference type="ARBA" id="ARBA00023163"/>
    </source>
</evidence>
<dbReference type="OrthoDB" id="103819at2759"/>
<sequence length="1670" mass="180770">MLSENSQTNVLALAGFGQVRWRCYSYTCKRSDLGELSRFDPETSVDSATPTVRPPVIPRTLSRDPLFRAYTQLLQAEILVHWQYRDDSPLTSGRPLPAETGTDSDVRRELYVFILRDEHVRQVDAALVDLIEVQSGVLNWDTIPAAVMSPPVTRASATGLECRSFYYAVRGLLDRYLVRDHIYRIGDLWLVSPKSELYSATRKFVSNRTGPPAPGLVGFSLLIHPANFQLLLSPRFYRTNFRPVTTRDMEANANVILSPLGEAAWIVGRPRLPAGAVRQLTAEWQAVYGVEVTTVGPVPPVLEVQLAASPRRLYYPTCLAFTSATATVPEPLLNGVVSSSPIPPISDDLKTLATTAPSLSTGDPLPTPEPDWSPPDPLAQIFGHLDGVASVVSSPIPPVGGEEPDGPPSAWQLENDINTHEGHPALTPISTPGTRAPFTPPPPHGRLPGLIKAEGETGGRMELDHLPTAPSTVETLRDLPSGTELPPVDLLARTDPNRRSATPAPKPDPADTLLHMPDLSELQIPGEYGFEDLDNTMDVTEDDFSFFDAGPVKPALPRRVSHVPGHLPTASSSRAGSVPVGTSPAPALAPAVRAVSGSVREDSVPPPGSRVGPLSGTDHTDDEVAGDTTAAIGVPVVLHLPFGPAAFAPLDSPPPSPPARYARPLRRRKPSVTYLPTHLIQHHCRRRPPSARSLTTPSHLVSRVVHLVNRRPRFTPFRSVGRPPTAPPVAPGYLPRSVLHLLTRRSPSPDATPRPSERRELLSFLPPGNPARRFFLDTSSTSASDTDSASESDAEDSLDPDLYPDLHSKLDALFDSQPASEVDPPEDPVKPPSSRGASVPTPVHPKKRRRMSHLDGASGRPTTTPAPAAPGSVDHGLVAVLLTDHASPTLASSRTTQSALDRYRDSLSPDSFAEVMRIICQQVALGAYTASPAPMRAMLSSSSVPVPATCTPIETKDLAAVAALAQLLQRGGAAVAGLALPAGVLFRGPLTLAQLSEVAEQGPSTSSYGKAYIKRKRAPEPALETLPPAEIVVGYRCPVEAGDETLHVQVSPAILPVWEKMRLGPYAAAKHVHYFALVPSRTQQPADEYLVRATTWYLREVGTAYAACRLGTHVPGAAEGLASWLIPVADAGDTAQQLRQYLFACERLGAILRARAEAESTATHFVVYLVNPLRSRAAVVELANCIRMLTALWRGTRRVANRPDVTLVTQILEPGIITRAHSLGNRADLRAQAFSVYTQCYQPLTLPPEPPAAAAAPLHSLRLPSLHLNHETLRTLWTRTFAPPLVLARPRPSQLTFTFTTRTLPFVSPVDTDTTVYVFYSLALGGRWAVAVWADYRGQFLDLAVFENPPAEVEAYPGAVAESVLRQVWVKARALEDLYGLPFKFVVARLGTVPEAEWQAWDRLLNEHTNAVLVCVYPGSSFFAAPDPAKATPETAPNPAPTTPSRPIRREGSRNTAYPTPPAFSSPIDRSRQLGSSGGGDPDVGDAADPDRLEPLGESSQAFVFNHRQALPLTTHSAAGPRLFSHATGYLLRDLVEEVETRRADHAGVLDDAAGIGTAAVDDEPAAGPIRQLCTEVRLMRRSAAQSATSLMRDTLRQFHHLSTLSRWPFVAGETGGTETAKRRETPFPRMSDLNGGLVSPRFWRYLPLPVVMLHRIMHTFNELEEPETA</sequence>
<proteinExistence type="inferred from homology"/>
<dbReference type="InterPro" id="IPR051139">
    <property type="entry name" value="Mediator_complx_sub13"/>
</dbReference>
<feature type="region of interest" description="Disordered" evidence="12">
    <location>
        <begin position="473"/>
        <end position="514"/>
    </location>
</feature>
<keyword evidence="6 11" id="KW-0010">Activator</keyword>
<accession>A0A9W8DWT2</accession>
<feature type="region of interest" description="Disordered" evidence="12">
    <location>
        <begin position="1428"/>
        <end position="1494"/>
    </location>
</feature>
<feature type="region of interest" description="Disordered" evidence="12">
    <location>
        <begin position="744"/>
        <end position="805"/>
    </location>
</feature>
<evidence type="ECO:0000256" key="8">
    <source>
        <dbReference type="ARBA" id="ARBA00023242"/>
    </source>
</evidence>
<feature type="compositionally biased region" description="Low complexity" evidence="12">
    <location>
        <begin position="776"/>
        <end position="787"/>
    </location>
</feature>
<dbReference type="PANTHER" id="PTHR48249">
    <property type="entry name" value="MEDIATOR OF RNA POLYMERASE II TRANSCRIPTION SUBUNIT 13"/>
    <property type="match status" value="1"/>
</dbReference>
<dbReference type="GO" id="GO:0003713">
    <property type="term" value="F:transcription coactivator activity"/>
    <property type="evidence" value="ECO:0007669"/>
    <property type="project" value="TreeGrafter"/>
</dbReference>
<dbReference type="InterPro" id="IPR041285">
    <property type="entry name" value="MID_MedPIWI"/>
</dbReference>
<dbReference type="PANTHER" id="PTHR48249:SF3">
    <property type="entry name" value="MEDIATOR OF RNA POLYMERASE II TRANSCRIPTION SUBUNIT 13"/>
    <property type="match status" value="1"/>
</dbReference>
<dbReference type="InterPro" id="IPR009401">
    <property type="entry name" value="Med13_C"/>
</dbReference>
<evidence type="ECO:0000313" key="15">
    <source>
        <dbReference type="EMBL" id="KAJ1927264.1"/>
    </source>
</evidence>
<organism evidence="15 16">
    <name type="scientific">Tieghemiomyces parasiticus</name>
    <dbReference type="NCBI Taxonomy" id="78921"/>
    <lineage>
        <taxon>Eukaryota</taxon>
        <taxon>Fungi</taxon>
        <taxon>Fungi incertae sedis</taxon>
        <taxon>Zoopagomycota</taxon>
        <taxon>Kickxellomycotina</taxon>
        <taxon>Dimargaritomycetes</taxon>
        <taxon>Dimargaritales</taxon>
        <taxon>Dimargaritaceae</taxon>
        <taxon>Tieghemiomyces</taxon>
    </lineage>
</organism>
<keyword evidence="4 11" id="KW-0678">Repressor</keyword>
<evidence type="ECO:0000256" key="12">
    <source>
        <dbReference type="SAM" id="MobiDB-lite"/>
    </source>
</evidence>
<comment type="similarity">
    <text evidence="2 11">Belongs to the Mediator complex subunit 13 family.</text>
</comment>
<evidence type="ECO:0000256" key="9">
    <source>
        <dbReference type="ARBA" id="ARBA00025661"/>
    </source>
</evidence>
<evidence type="ECO:0000256" key="5">
    <source>
        <dbReference type="ARBA" id="ARBA00023015"/>
    </source>
</evidence>
<keyword evidence="5 11" id="KW-0805">Transcription regulation</keyword>
<comment type="subunit">
    <text evidence="11">Component of the SRB8-11 complex, which itself associates with the Mediator complex.</text>
</comment>
<evidence type="ECO:0000259" key="13">
    <source>
        <dbReference type="Pfam" id="PF06333"/>
    </source>
</evidence>
<dbReference type="Proteomes" id="UP001150569">
    <property type="component" value="Unassembled WGS sequence"/>
</dbReference>
<evidence type="ECO:0000256" key="11">
    <source>
        <dbReference type="RuleBase" id="RU364134"/>
    </source>
</evidence>
<dbReference type="Pfam" id="PF18296">
    <property type="entry name" value="MID_MedPIWI"/>
    <property type="match status" value="1"/>
</dbReference>
<feature type="region of interest" description="Disordered" evidence="12">
    <location>
        <begin position="817"/>
        <end position="872"/>
    </location>
</feature>
<evidence type="ECO:0000256" key="6">
    <source>
        <dbReference type="ARBA" id="ARBA00023159"/>
    </source>
</evidence>
<evidence type="ECO:0000256" key="1">
    <source>
        <dbReference type="ARBA" id="ARBA00004123"/>
    </source>
</evidence>
<protein>
    <recommendedName>
        <fullName evidence="3 11">Mediator of RNA polymerase II transcription subunit 13</fullName>
    </recommendedName>
    <alternativeName>
        <fullName evidence="10 11">Mediator complex subunit 13</fullName>
    </alternativeName>
</protein>
<keyword evidence="8 11" id="KW-0539">Nucleus</keyword>
<keyword evidence="7 11" id="KW-0804">Transcription</keyword>
<evidence type="ECO:0000256" key="10">
    <source>
        <dbReference type="ARBA" id="ARBA00032008"/>
    </source>
</evidence>
<comment type="caution">
    <text evidence="15">The sequence shown here is derived from an EMBL/GenBank/DDBJ whole genome shotgun (WGS) entry which is preliminary data.</text>
</comment>
<feature type="compositionally biased region" description="Acidic residues" evidence="12">
    <location>
        <begin position="788"/>
        <end position="799"/>
    </location>
</feature>
<gene>
    <name evidence="15" type="primary">SSN2_1</name>
    <name evidence="15" type="ORF">IWQ60_003072</name>
</gene>
<dbReference type="EMBL" id="JANBPT010000126">
    <property type="protein sequence ID" value="KAJ1927264.1"/>
    <property type="molecule type" value="Genomic_DNA"/>
</dbReference>
<evidence type="ECO:0000256" key="2">
    <source>
        <dbReference type="ARBA" id="ARBA00009354"/>
    </source>
</evidence>
<feature type="region of interest" description="Disordered" evidence="12">
    <location>
        <begin position="647"/>
        <end position="668"/>
    </location>
</feature>
<keyword evidence="16" id="KW-1185">Reference proteome</keyword>
<evidence type="ECO:0000256" key="3">
    <source>
        <dbReference type="ARBA" id="ARBA00019618"/>
    </source>
</evidence>
<dbReference type="GO" id="GO:0045944">
    <property type="term" value="P:positive regulation of transcription by RNA polymerase II"/>
    <property type="evidence" value="ECO:0007669"/>
    <property type="project" value="TreeGrafter"/>
</dbReference>
<dbReference type="GO" id="GO:0016592">
    <property type="term" value="C:mediator complex"/>
    <property type="evidence" value="ECO:0007669"/>
    <property type="project" value="InterPro"/>
</dbReference>
<evidence type="ECO:0000256" key="4">
    <source>
        <dbReference type="ARBA" id="ARBA00022491"/>
    </source>
</evidence>
<evidence type="ECO:0000259" key="14">
    <source>
        <dbReference type="Pfam" id="PF18296"/>
    </source>
</evidence>
<evidence type="ECO:0000313" key="16">
    <source>
        <dbReference type="Proteomes" id="UP001150569"/>
    </source>
</evidence>
<feature type="region of interest" description="Disordered" evidence="12">
    <location>
        <begin position="596"/>
        <end position="617"/>
    </location>
</feature>